<gene>
    <name evidence="1" type="ORF">Hokovirus_1_283</name>
</gene>
<dbReference type="EMBL" id="KY684103">
    <property type="protein sequence ID" value="ARF10404.1"/>
    <property type="molecule type" value="Genomic_DNA"/>
</dbReference>
<reference evidence="1" key="1">
    <citation type="journal article" date="2017" name="Science">
        <title>Giant viruses with an expanded complement of translation system components.</title>
        <authorList>
            <person name="Schulz F."/>
            <person name="Yutin N."/>
            <person name="Ivanova N.N."/>
            <person name="Ortega D.R."/>
            <person name="Lee T.K."/>
            <person name="Vierheilig J."/>
            <person name="Daims H."/>
            <person name="Horn M."/>
            <person name="Wagner M."/>
            <person name="Jensen G.J."/>
            <person name="Kyrpides N.C."/>
            <person name="Koonin E.V."/>
            <person name="Woyke T."/>
        </authorList>
    </citation>
    <scope>NUCLEOTIDE SEQUENCE</scope>
    <source>
        <strain evidence="1">HKV1</strain>
    </source>
</reference>
<sequence>MQTTCGSTCQYNQLYYQNDQITEQCKNDIYKYMYDYFSINVQNIIRYHYKYSAKQLSCDMYHSLYLEIKDPENNREKKEEIIKKLCSLMSEIEYFTDFNIPCVLFLVNDVTIKINKIFSQFMINHYNYNFFKLVNIMMIREEQLFVNYYSRVFAKPFVNNIFVIYKKFKKIVFGHNQNLIFTTIYNNFEDVHNDFKIIIQKLKTDINIDFDNTIKKFSIDYGYKWNDMLDFRKAEDDKIALCFQLLHLLYLFTKCTKIIKPILTNIMIYIKALSNEYSDYLVIQSIYDNLKTRKELIDIIITNTLINDYDNYRTSVSNLQDYKDLLVKLSSQ</sequence>
<proteinExistence type="predicted"/>
<accession>A0A1V0SFI6</accession>
<protein>
    <submittedName>
        <fullName evidence="1">Uncharacterized protein</fullName>
    </submittedName>
</protein>
<organism evidence="1">
    <name type="scientific">Hokovirus HKV1</name>
    <dbReference type="NCBI Taxonomy" id="1977638"/>
    <lineage>
        <taxon>Viruses</taxon>
        <taxon>Varidnaviria</taxon>
        <taxon>Bamfordvirae</taxon>
        <taxon>Nucleocytoviricota</taxon>
        <taxon>Megaviricetes</taxon>
        <taxon>Imitervirales</taxon>
        <taxon>Mimiviridae</taxon>
        <taxon>Klosneuvirinae</taxon>
        <taxon>Hokovirus</taxon>
    </lineage>
</organism>
<evidence type="ECO:0000313" key="1">
    <source>
        <dbReference type="EMBL" id="ARF10404.1"/>
    </source>
</evidence>
<name>A0A1V0SFI6_9VIRU</name>